<keyword evidence="6" id="KW-1185">Reference proteome</keyword>
<dbReference type="EMBL" id="JAAGOB010000013">
    <property type="protein sequence ID" value="NED97701.1"/>
    <property type="molecule type" value="Genomic_DNA"/>
</dbReference>
<evidence type="ECO:0000256" key="2">
    <source>
        <dbReference type="ARBA" id="ARBA00023125"/>
    </source>
</evidence>
<dbReference type="PANTHER" id="PTHR30146">
    <property type="entry name" value="LACI-RELATED TRANSCRIPTIONAL REPRESSOR"/>
    <property type="match status" value="1"/>
</dbReference>
<evidence type="ECO:0000259" key="4">
    <source>
        <dbReference type="PROSITE" id="PS50932"/>
    </source>
</evidence>
<dbReference type="InterPro" id="IPR010982">
    <property type="entry name" value="Lambda_DNA-bd_dom_sf"/>
</dbReference>
<dbReference type="Proteomes" id="UP000469185">
    <property type="component" value="Unassembled WGS sequence"/>
</dbReference>
<dbReference type="SUPFAM" id="SSF47413">
    <property type="entry name" value="lambda repressor-like DNA-binding domains"/>
    <property type="match status" value="1"/>
</dbReference>
<reference evidence="5 6" key="1">
    <citation type="submission" date="2020-02" db="EMBL/GenBank/DDBJ databases">
        <authorList>
            <person name="Li X.-J."/>
            <person name="Feng X.-M."/>
        </authorList>
    </citation>
    <scope>NUCLEOTIDE SEQUENCE [LARGE SCALE GENOMIC DNA]</scope>
    <source>
        <strain evidence="5 6">CGMCC 4.7225</strain>
    </source>
</reference>
<dbReference type="GO" id="GO:0000976">
    <property type="term" value="F:transcription cis-regulatory region binding"/>
    <property type="evidence" value="ECO:0007669"/>
    <property type="project" value="TreeGrafter"/>
</dbReference>
<dbReference type="CDD" id="cd06267">
    <property type="entry name" value="PBP1_LacI_sugar_binding-like"/>
    <property type="match status" value="1"/>
</dbReference>
<dbReference type="PROSITE" id="PS00356">
    <property type="entry name" value="HTH_LACI_1"/>
    <property type="match status" value="1"/>
</dbReference>
<dbReference type="Pfam" id="PF13377">
    <property type="entry name" value="Peripla_BP_3"/>
    <property type="match status" value="1"/>
</dbReference>
<dbReference type="SMART" id="SM00354">
    <property type="entry name" value="HTH_LACI"/>
    <property type="match status" value="1"/>
</dbReference>
<keyword evidence="3" id="KW-0804">Transcription</keyword>
<accession>A0A6N9YRN1</accession>
<evidence type="ECO:0000256" key="3">
    <source>
        <dbReference type="ARBA" id="ARBA00023163"/>
    </source>
</evidence>
<dbReference type="Pfam" id="PF00356">
    <property type="entry name" value="LacI"/>
    <property type="match status" value="1"/>
</dbReference>
<dbReference type="Gene3D" id="1.10.260.40">
    <property type="entry name" value="lambda repressor-like DNA-binding domains"/>
    <property type="match status" value="1"/>
</dbReference>
<dbReference type="InterPro" id="IPR028082">
    <property type="entry name" value="Peripla_BP_I"/>
</dbReference>
<dbReference type="PANTHER" id="PTHR30146:SF109">
    <property type="entry name" value="HTH-TYPE TRANSCRIPTIONAL REGULATOR GALS"/>
    <property type="match status" value="1"/>
</dbReference>
<dbReference type="InterPro" id="IPR000843">
    <property type="entry name" value="HTH_LacI"/>
</dbReference>
<keyword evidence="2" id="KW-0238">DNA-binding</keyword>
<comment type="caution">
    <text evidence="5">The sequence shown here is derived from an EMBL/GenBank/DDBJ whole genome shotgun (WGS) entry which is preliminary data.</text>
</comment>
<dbReference type="GO" id="GO:0003700">
    <property type="term" value="F:DNA-binding transcription factor activity"/>
    <property type="evidence" value="ECO:0007669"/>
    <property type="project" value="TreeGrafter"/>
</dbReference>
<feature type="domain" description="HTH lacI-type" evidence="4">
    <location>
        <begin position="47"/>
        <end position="101"/>
    </location>
</feature>
<dbReference type="Gene3D" id="3.40.50.2300">
    <property type="match status" value="2"/>
</dbReference>
<protein>
    <submittedName>
        <fullName evidence="5">LacI family transcriptional regulator</fullName>
    </submittedName>
</protein>
<dbReference type="PRINTS" id="PR00036">
    <property type="entry name" value="HTHLACI"/>
</dbReference>
<evidence type="ECO:0000313" key="6">
    <source>
        <dbReference type="Proteomes" id="UP000469185"/>
    </source>
</evidence>
<dbReference type="InterPro" id="IPR046335">
    <property type="entry name" value="LacI/GalR-like_sensor"/>
</dbReference>
<gene>
    <name evidence="5" type="ORF">G1H11_20590</name>
</gene>
<organism evidence="5 6">
    <name type="scientific">Phytoactinopolyspora alkaliphila</name>
    <dbReference type="NCBI Taxonomy" id="1783498"/>
    <lineage>
        <taxon>Bacteria</taxon>
        <taxon>Bacillati</taxon>
        <taxon>Actinomycetota</taxon>
        <taxon>Actinomycetes</taxon>
        <taxon>Jiangellales</taxon>
        <taxon>Jiangellaceae</taxon>
        <taxon>Phytoactinopolyspora</taxon>
    </lineage>
</organism>
<sequence length="378" mass="40293">MSQDRERSDREREIPSRSCNRYQIPVTLICTNDSEEAGVAVSTGEGVTIRDVAARAGVSIATVSRVLRGNIPVSEPTKERVLTVVSELGYRPSVLGRSLAEGRHAANGIVFPDLSGPYYAEVVLGYEEAAGELGRSVLILSTHGRDAAPEMVRELARRVDGMVVLGRTVSDEVVQEIAARGLPIVLLARSAAGEVDSVNAENVASAIRLTEHLIDHGHRTFAVVGGAESSPDTMERWAGVRTALLRAGLTPPAEPVPAGLREEEGTRVAEDLLVAGVPDAVVCANDELALGVITGLRAAGIDVPGQVAVTGWDDVMAARYAGLTTVRQPMRELGVRAARMLDLRIRGDAGPARHEVLPTNLVVRNSCGRHEPPDLDRR</sequence>
<proteinExistence type="predicted"/>
<dbReference type="SUPFAM" id="SSF53822">
    <property type="entry name" value="Periplasmic binding protein-like I"/>
    <property type="match status" value="1"/>
</dbReference>
<name>A0A6N9YRN1_9ACTN</name>
<dbReference type="CDD" id="cd01392">
    <property type="entry name" value="HTH_LacI"/>
    <property type="match status" value="1"/>
</dbReference>
<dbReference type="PROSITE" id="PS50932">
    <property type="entry name" value="HTH_LACI_2"/>
    <property type="match status" value="1"/>
</dbReference>
<dbReference type="AlphaFoldDB" id="A0A6N9YRN1"/>
<evidence type="ECO:0000313" key="5">
    <source>
        <dbReference type="EMBL" id="NED97701.1"/>
    </source>
</evidence>
<evidence type="ECO:0000256" key="1">
    <source>
        <dbReference type="ARBA" id="ARBA00023015"/>
    </source>
</evidence>
<keyword evidence="1" id="KW-0805">Transcription regulation</keyword>